<dbReference type="STRING" id="84645.A0A498MGC0"/>
<feature type="disulfide bond" evidence="9">
    <location>
        <begin position="1059"/>
        <end position="1069"/>
    </location>
</feature>
<evidence type="ECO:0000256" key="3">
    <source>
        <dbReference type="ARBA" id="ARBA00022729"/>
    </source>
</evidence>
<dbReference type="InterPro" id="IPR001190">
    <property type="entry name" value="SRCR"/>
</dbReference>
<feature type="domain" description="SRCR" evidence="12">
    <location>
        <begin position="2842"/>
        <end position="2939"/>
    </location>
</feature>
<comment type="subcellular location">
    <subcellularLocation>
        <location evidence="1">Membrane</location>
        <topology evidence="1">Single-pass membrane protein</topology>
    </subcellularLocation>
</comment>
<feature type="disulfide bond" evidence="9">
    <location>
        <begin position="3411"/>
        <end position="3421"/>
    </location>
</feature>
<feature type="disulfide bond" evidence="9">
    <location>
        <begin position="1517"/>
        <end position="1527"/>
    </location>
</feature>
<feature type="domain" description="SRCR" evidence="12">
    <location>
        <begin position="2698"/>
        <end position="2792"/>
    </location>
</feature>
<evidence type="ECO:0000313" key="14">
    <source>
        <dbReference type="Proteomes" id="UP000290572"/>
    </source>
</evidence>
<comment type="caution">
    <text evidence="13">The sequence shown here is derived from an EMBL/GenBank/DDBJ whole genome shotgun (WGS) entry which is preliminary data.</text>
</comment>
<feature type="transmembrane region" description="Helical" evidence="11">
    <location>
        <begin position="3481"/>
        <end position="3501"/>
    </location>
</feature>
<keyword evidence="8" id="KW-0325">Glycoprotein</keyword>
<evidence type="ECO:0000256" key="5">
    <source>
        <dbReference type="ARBA" id="ARBA00022989"/>
    </source>
</evidence>
<evidence type="ECO:0000256" key="9">
    <source>
        <dbReference type="PROSITE-ProRule" id="PRU00196"/>
    </source>
</evidence>
<feature type="disulfide bond" evidence="9">
    <location>
        <begin position="2762"/>
        <end position="2772"/>
    </location>
</feature>
<feature type="disulfide bond" evidence="9">
    <location>
        <begin position="1973"/>
        <end position="1983"/>
    </location>
</feature>
<feature type="disulfide bond" evidence="9">
    <location>
        <begin position="416"/>
        <end position="480"/>
    </location>
</feature>
<feature type="transmembrane region" description="Helical" evidence="11">
    <location>
        <begin position="2294"/>
        <end position="2313"/>
    </location>
</feature>
<dbReference type="Proteomes" id="UP000290572">
    <property type="component" value="Unassembled WGS sequence"/>
</dbReference>
<evidence type="ECO:0000259" key="12">
    <source>
        <dbReference type="PROSITE" id="PS50287"/>
    </source>
</evidence>
<keyword evidence="2 11" id="KW-0812">Transmembrane</keyword>
<name>A0A498MGC0_LABRO</name>
<evidence type="ECO:0000256" key="11">
    <source>
        <dbReference type="SAM" id="Phobius"/>
    </source>
</evidence>
<keyword evidence="5 11" id="KW-1133">Transmembrane helix</keyword>
<feature type="domain" description="SRCR" evidence="12">
    <location>
        <begin position="892"/>
        <end position="989"/>
    </location>
</feature>
<feature type="domain" description="SRCR" evidence="12">
    <location>
        <begin position="1119"/>
        <end position="1219"/>
    </location>
</feature>
<keyword evidence="13" id="KW-0675">Receptor</keyword>
<dbReference type="EMBL" id="QBIY01012785">
    <property type="protein sequence ID" value="RXN16495.1"/>
    <property type="molecule type" value="Genomic_DNA"/>
</dbReference>
<proteinExistence type="predicted"/>
<feature type="domain" description="SRCR" evidence="12">
    <location>
        <begin position="3245"/>
        <end position="3342"/>
    </location>
</feature>
<sequence length="3548" mass="391900">MQWASNDPTVLSHLPPEARATSVELWLTQEKTDVPESTLGLSWNWQSDSLFYKHRPVIYKIPTLRNIYRVLATQYDPLGLLLPYTTCAKWEEELHCLPNVSFPRPYVPLAVGFEGVTCEVHIFSDASEQAYGAVAYLRTVDPADNPADDLTKGKSLSYLASPNRWSRGPPFLLLDPQEWPVLPTPEPSDDPTELQKSTFCGVVASPTTSSHPDRWSHSTWLDLLDATARNLRDSSLALHDGLVRFSNERQCEGEVEVFIHQVWRRVLLDSWSLTESSVVCRQLGCGSVLNFNGSSSSSPEHSHECVMGFQCSGSEAHLGNCSSPQTLNCSSTQQLSITCTARVETAPNWLDKVTCRPLDSNLWQCPSSPWGQNHCNNDEVAKITCSEHLPLRLSGGEGQCSGRLEVYHNAVWGSVCDDQWDISDAQVVCRQLGCGAALRADGNSVFGAGEGVVWMNRVECRGNEIHLWDCPLSLKNHTDCSHKEHAGLACAGLSLSTTPTTSTSVPPPQTPRAASPSIPSVLVIVLVVVLLLLLVPLLILIQQNRVMRRALSKRRHRTTTEAVYEEIQHKPTNRHSLIAQRDELPENYDVVIVQQFSNVKAEGDLEEYDDVMNVSEEVRDLFDFKEIRLTEGCEGNVEVFYNGSWGNVCWSQMDRDTASLICQELNCGRSGAFSNSIPRLESAPNWLDKVKCRPHDSNVWQCPSLPWGQNDCDGDKVTKITCSEQESQESPRSYLSCPTSAHQRECSDLSLSTTPTTTSASPPVRSTSVTLPKTPPEVSLSVPSVFVIVLVVVLLLLLVPLLILIQQNRVMRRALSKRHRTTTEAVYEEIQNRPTNKHRLFTQRGSVFSEEQHSGYEDAEFLSESAVEVTPYYNDVTAGPRDSSLALHDGLVRLSGERQCEGEVEVFIHQVWRRDLLDSWSLTESSVVCRQLGCGSVLNFYGSSSSSPEHSHECVTGFQCSGNETHLGNCSSPQTLNCSSTQQLSITCLDFKEIRLTEGCEGNVEVFYNGSWGNVCWNQIDRDTASLICQELNCGRSGAFSNSVPRLESAPNWLDKVKCRPHDSNLWQCPSLPWGQNDCDVDEVAKITCSEQESYDSPRSYLSCPTTAHQRECSDHVPLRLSGGEGRCSGRLEVYHNAVWGSVCDAQWDISDAQVVCRQLGCGAALRADGNSVFGAGEGVVWMNKVECRGNEIHLWDCPLSLKNHTDCSRKKHAGLTCADLSVSTTPATTSASPPVSPPVHSMSVTLTKTPPEVSLSVPSVLATVLVVVLLLLLVPLLILIQQNRVMRRALSKRHRMTTEVVYEEIQNRPTNKHRLFTQRGRVVYEEQHSGYEDAEFPSDSCLALHDGLVRLSGERQCEGEVEVFIHQVWRRVLLDSWSLTESSVVCRQLGCGSVLNFYGSSSSSPEHSHECVTGFQCSGSEAHLGNCSSSQTLNCSSTQQLSITCLEFKEIRLTEGCEGNVEVFYNGSWGNVCYNQMDRDTVSLICQDLNCGRSGVLSGSTPRVKSAPNWLDEITCRPHDSNLWQCPSSPWGQNDCGEEEVAKIICSGSLSIEQHSGYEDADKLLSDDVPRNYDGVVIVKQLSNNKTDGVQEEYDDVMNVGEHMSDMFDWFGEGSGEIWADVFDCDGNETKLSECSISSWSRAECSHRRDVGVICSEFKEIRLTEGCEGNVEVFYNGSWGNLCYNKMDRDTASLICQELNCGRSGSEPENSVGLKPHNWLDVFKCRRHDSTLWQCPSSPWGQNDCDNEVAKITCSDLSVSTTLATATSASPPVFPPVRSILVSPPQTPPSVSLSVPPVLVIVLVVVLLLLLVPLLILIQQNRVMRRALADWYTGLHRTWSQTEPVYEEIYHRHNQCTRRGSLISEDAAELLTEGDQEEYDDAWSITEDVRNLLDSSLALHDGLVRLSGERQCKGEVEVFIHQVWRRVLLDSWSLTESSVVCRQLGCGSVLNFYGSSSSSPEHSHECVTGFQCSGSEAHLGNCSSPQTLNCSSTQQLSVTCLEQGSDESPRSHLTCSTSPHHRQCSGSLLSAEQHSGYEDADKLLSAKSAVVVTPDYYNDGTTTKGPTDDLSGNYDDVVIVQQFSNDKTDTFISEGVQEEYDDVKNVKEYMSDMFGSSLALHDGLVRLSGERQCEGEVEVFIHQVWRRVLLDSWSLTESSVVCRQLGCGSVLNFYSSSSSSPEHSHECVTGFQCSGSEAHLGNCSSPQTLNCSSTQQLSITCLENESQESPQSYLTCSTAPYQRQCSDLTDLSVSTTPATITSASPPVSPPVRSTSVTSPQTLPAVSLSVPPELVIVLVVVLLLLLVPLFILIQQNRVMRRALSKRHMMTTEAVYEEIQHRHNHFIQREGSGEIWADVFDCDGNETKLSECSISSWSRAECSHRRDVGVICSGSSLALLDGLVRLSGERQCEGEVEVFIHQVWRRVLLDSWSLTESSVVCRQLGCGSVLNFNGSSSSSPEHSHECVTGFQCSGSEAHLGNCSSPQTLNCSSTQQLSITCLGSILSTEQHSGYEDVDELLSASSPLGAVPDYINDATTGKGPTEEQKVTPENYDDIITVGLRHYNDDVPENYDDVIIVPPFCSDNADSSLALLDGLVRLSGERQCEGEVEVFIHQVWRRVLLDSWSLTESSVVCRQLGCGSVLNFYGSFSSSPEHSHECVTGFQCSGSEAHLGNCSSPQTLNCSSTQQLSITCLEFKEIRLTEGCEGIVEVFYNGSWGNVCHKKMNRDTASLICQELNCGRSGSDIRYSEGLKSHYWLDLFSCRRHDSTIWQCPSSPWGQNDCDNEVAKITCSEEKNHESPQRQLKCSASPHQRQCSRSLNAVYEDIDALFKDSSLALHDGLVRLSGERQCEGEVEVFIHQVWRRVLLDSWSLTESSVVCRQLGCGSVLNFNGSSSSSPEHSHECVTGFQCSGSEAHLGNCSSPQTLNCSSTQQLSITCLEFKDIRLTEGCEGNVEVFYNGSWGNLCYNQMDRDTASLICQELNCGRSGDFSASVSRVKSAPNWLDKVTCRPHDSSLWQCPSSPWGQNDCGEDEVAKITCSDLPLVSTTPATTTSVSPPVSPPVSLPVRSTSVFLPQTSPAVSPQSSVPPVLVIVLVVVLLLLLVPLLILIQQNRVMRRALSKRRHRTTTEAVYEEIQYKPTNRHSLFTQRGSVVSTKRNSGYEDADELLSAKSAVEMKTDYYNDSTNIKGSTDDLPENYDDVVVVRQFCNDKADGVQEEYDDVKSISECISDMFDSSVALHDGLVRLSGERQCEGEVEVFIHQVWRRVLLDSWSLTESSVVCRQLGCGSVLNFYGSSSSSPEHSHECVTGFQCSGSEAHLGNCSSPQTLNCSSTQQLSITCLEFKEIRLTEGCEGNVEVFYNGSWGNLCYNQMDRDTASLICQELNCGRSGEPNSLVGLRSAPNWLDHLKCRKHDKTLWQCPSLPWGQNNCYDNEVASITCFDLSVSSSPATTTLASSPVSPLVCSTSVTPSQAPTEASPVLVIVLVVVLLLLLVPLLILIQQNRVMRRALSKRRHRTTEAVYEEIQHKDNHFTQRGFSSENHIAVSV</sequence>
<feature type="disulfide bond" evidence="9">
    <location>
        <begin position="692"/>
        <end position="702"/>
    </location>
</feature>
<feature type="disulfide bond" evidence="9">
    <location>
        <begin position="355"/>
        <end position="365"/>
    </location>
</feature>
<feature type="disulfide bond" evidence="9">
    <location>
        <begin position="960"/>
        <end position="970"/>
    </location>
</feature>
<feature type="disulfide bond" evidence="9">
    <location>
        <begin position="2361"/>
        <end position="2371"/>
    </location>
</feature>
<feature type="disulfide bond" evidence="9">
    <location>
        <begin position="1157"/>
        <end position="1218"/>
    </location>
</feature>
<evidence type="ECO:0000256" key="4">
    <source>
        <dbReference type="ARBA" id="ARBA00022737"/>
    </source>
</evidence>
<evidence type="ECO:0000256" key="2">
    <source>
        <dbReference type="ARBA" id="ARBA00022692"/>
    </source>
</evidence>
<keyword evidence="4" id="KW-0677">Repeat</keyword>
<keyword evidence="7 9" id="KW-1015">Disulfide bond</keyword>
<dbReference type="PANTHER" id="PTHR19331:SF468">
    <property type="entry name" value="SCAVENGER RECEPTOR CYSTEINE-RICH TYPE 1 PROTEIN M160"/>
    <property type="match status" value="1"/>
</dbReference>
<dbReference type="InterPro" id="IPR036772">
    <property type="entry name" value="SRCR-like_dom_sf"/>
</dbReference>
<comment type="caution">
    <text evidence="9">Lacks conserved residue(s) required for the propagation of feature annotation.</text>
</comment>
<feature type="domain" description="SRCR" evidence="12">
    <location>
        <begin position="1350"/>
        <end position="1447"/>
    </location>
</feature>
<feature type="transmembrane region" description="Helical" evidence="11">
    <location>
        <begin position="1799"/>
        <end position="1819"/>
    </location>
</feature>
<feature type="disulfide bond" evidence="9">
    <location>
        <begin position="1144"/>
        <end position="1208"/>
    </location>
</feature>
<feature type="domain" description="SRCR" evidence="12">
    <location>
        <begin position="1547"/>
        <end position="1657"/>
    </location>
</feature>
<feature type="disulfide bond" evidence="9">
    <location>
        <begin position="1626"/>
        <end position="1636"/>
    </location>
</feature>
<dbReference type="InterPro" id="IPR008042">
    <property type="entry name" value="Retrotrans_Pao"/>
</dbReference>
<dbReference type="GO" id="GO:0016020">
    <property type="term" value="C:membrane"/>
    <property type="evidence" value="ECO:0007669"/>
    <property type="project" value="UniProtKB-SubCell"/>
</dbReference>
<dbReference type="SMART" id="SM00202">
    <property type="entry name" value="SR"/>
    <property type="match status" value="20"/>
</dbReference>
<feature type="region of interest" description="Disordered" evidence="10">
    <location>
        <begin position="748"/>
        <end position="773"/>
    </location>
</feature>
<feature type="disulfide bond" evidence="9">
    <location>
        <begin position="1188"/>
        <end position="1198"/>
    </location>
</feature>
<feature type="disulfide bond" evidence="9">
    <location>
        <begin position="3313"/>
        <end position="3323"/>
    </location>
</feature>
<evidence type="ECO:0000256" key="8">
    <source>
        <dbReference type="ARBA" id="ARBA00023180"/>
    </source>
</evidence>
<dbReference type="PRINTS" id="PR00258">
    <property type="entry name" value="SPERACTRCPTR"/>
</dbReference>
<feature type="transmembrane region" description="Helical" evidence="11">
    <location>
        <begin position="1261"/>
        <end position="1281"/>
    </location>
</feature>
<evidence type="ECO:0000256" key="10">
    <source>
        <dbReference type="SAM" id="MobiDB-lite"/>
    </source>
</evidence>
<feature type="domain" description="SRCR" evidence="12">
    <location>
        <begin position="627"/>
        <end position="723"/>
    </location>
</feature>
<keyword evidence="3" id="KW-0732">Signal</keyword>
<dbReference type="FunFam" id="3.10.250.10:FF:000016">
    <property type="entry name" value="Scavenger receptor cysteine-rich protein type 12"/>
    <property type="match status" value="9"/>
</dbReference>
<feature type="disulfide bond" evidence="9">
    <location>
        <begin position="460"/>
        <end position="470"/>
    </location>
</feature>
<feature type="domain" description="SRCR" evidence="12">
    <location>
        <begin position="994"/>
        <end position="1090"/>
    </location>
</feature>
<feature type="domain" description="SRCR" evidence="12">
    <location>
        <begin position="2596"/>
        <end position="2693"/>
    </location>
</feature>
<dbReference type="PROSITE" id="PS00420">
    <property type="entry name" value="SRCR_1"/>
    <property type="match status" value="2"/>
</dbReference>
<evidence type="ECO:0000313" key="13">
    <source>
        <dbReference type="EMBL" id="RXN16495.1"/>
    </source>
</evidence>
<feature type="transmembrane region" description="Helical" evidence="11">
    <location>
        <begin position="3090"/>
        <end position="3110"/>
    </location>
</feature>
<feature type="domain" description="SRCR" evidence="12">
    <location>
        <begin position="1905"/>
        <end position="2002"/>
    </location>
</feature>
<feature type="domain" description="SRCR" evidence="12">
    <location>
        <begin position="2126"/>
        <end position="2223"/>
    </location>
</feature>
<feature type="disulfide bond" evidence="9">
    <location>
        <begin position="3009"/>
        <end position="3019"/>
    </location>
</feature>
<feature type="domain" description="SRCR" evidence="12">
    <location>
        <begin position="3347"/>
        <end position="3442"/>
    </location>
</feature>
<evidence type="ECO:0000256" key="1">
    <source>
        <dbReference type="ARBA" id="ARBA00004167"/>
    </source>
</evidence>
<feature type="disulfide bond" evidence="9">
    <location>
        <begin position="429"/>
        <end position="490"/>
    </location>
</feature>
<feature type="disulfide bond" evidence="9">
    <location>
        <begin position="2194"/>
        <end position="2204"/>
    </location>
</feature>
<feature type="domain" description="SRCR" evidence="12">
    <location>
        <begin position="1452"/>
        <end position="1548"/>
    </location>
</feature>
<feature type="disulfide bond" evidence="9">
    <location>
        <begin position="1418"/>
        <end position="1428"/>
    </location>
</feature>
<protein>
    <submittedName>
        <fullName evidence="13">Scavenger receptor cysteine-rich type 1 M130-like protein</fullName>
    </submittedName>
</protein>
<feature type="domain" description="SRCR" evidence="12">
    <location>
        <begin position="2944"/>
        <end position="3040"/>
    </location>
</feature>
<feature type="domain" description="SRCR" evidence="12">
    <location>
        <begin position="391"/>
        <end position="491"/>
    </location>
</feature>
<feature type="compositionally biased region" description="Low complexity" evidence="10">
    <location>
        <begin position="748"/>
        <end position="770"/>
    </location>
</feature>
<organism evidence="13 14">
    <name type="scientific">Labeo rohita</name>
    <name type="common">Indian major carp</name>
    <name type="synonym">Cyprinus rohita</name>
    <dbReference type="NCBI Taxonomy" id="84645"/>
    <lineage>
        <taxon>Eukaryota</taxon>
        <taxon>Metazoa</taxon>
        <taxon>Chordata</taxon>
        <taxon>Craniata</taxon>
        <taxon>Vertebrata</taxon>
        <taxon>Euteleostomi</taxon>
        <taxon>Actinopterygii</taxon>
        <taxon>Neopterygii</taxon>
        <taxon>Teleostei</taxon>
        <taxon>Ostariophysi</taxon>
        <taxon>Cypriniformes</taxon>
        <taxon>Cyprinidae</taxon>
        <taxon>Labeoninae</taxon>
        <taxon>Labeonini</taxon>
        <taxon>Labeo</taxon>
    </lineage>
</organism>
<feature type="domain" description="SRCR" evidence="12">
    <location>
        <begin position="1662"/>
        <end position="1756"/>
    </location>
</feature>
<feature type="disulfide bond" evidence="9">
    <location>
        <begin position="2471"/>
        <end position="2481"/>
    </location>
</feature>
<evidence type="ECO:0000256" key="6">
    <source>
        <dbReference type="ARBA" id="ARBA00023136"/>
    </source>
</evidence>
<evidence type="ECO:0000256" key="7">
    <source>
        <dbReference type="ARBA" id="ARBA00023157"/>
    </source>
</evidence>
<keyword evidence="14" id="KW-1185">Reference proteome</keyword>
<dbReference type="FunFam" id="3.10.250.10:FF:000009">
    <property type="entry name" value="WC1"/>
    <property type="match status" value="1"/>
</dbReference>
<feature type="disulfide bond" evidence="9">
    <location>
        <begin position="1726"/>
        <end position="1736"/>
    </location>
</feature>
<feature type="disulfide bond" evidence="9">
    <location>
        <begin position="2664"/>
        <end position="2674"/>
    </location>
</feature>
<dbReference type="PROSITE" id="PS50287">
    <property type="entry name" value="SRCR_2"/>
    <property type="match status" value="20"/>
</dbReference>
<dbReference type="PANTHER" id="PTHR19331">
    <property type="entry name" value="SCAVENGER RECEPTOR DOMAIN-CONTAINING"/>
    <property type="match status" value="1"/>
</dbReference>
<feature type="disulfide bond" evidence="9">
    <location>
        <begin position="2910"/>
        <end position="2920"/>
    </location>
</feature>
<dbReference type="FunFam" id="3.10.250.10:FF:000002">
    <property type="entry name" value="Scavenger receptor cysteine-rich type 1 protein M130"/>
    <property type="match status" value="1"/>
</dbReference>
<feature type="domain" description="SRCR" evidence="12">
    <location>
        <begin position="2349"/>
        <end position="2392"/>
    </location>
</feature>
<gene>
    <name evidence="13" type="ORF">ROHU_027481</name>
</gene>
<keyword evidence="6 11" id="KW-0472">Membrane</keyword>
<dbReference type="Pfam" id="PF05380">
    <property type="entry name" value="Peptidase_A17"/>
    <property type="match status" value="1"/>
</dbReference>
<dbReference type="Gene3D" id="3.10.250.10">
    <property type="entry name" value="SRCR-like domain"/>
    <property type="match status" value="21"/>
</dbReference>
<feature type="domain" description="SRCR" evidence="12">
    <location>
        <begin position="2403"/>
        <end position="2500"/>
    </location>
</feature>
<feature type="transmembrane region" description="Helical" evidence="11">
    <location>
        <begin position="518"/>
        <end position="541"/>
    </location>
</feature>
<dbReference type="SUPFAM" id="SSF56487">
    <property type="entry name" value="SRCR-like"/>
    <property type="match status" value="21"/>
</dbReference>
<dbReference type="Pfam" id="PF00530">
    <property type="entry name" value="SRCR"/>
    <property type="match status" value="21"/>
</dbReference>
<accession>A0A498MGC0</accession>
<feature type="domain" description="SRCR" evidence="12">
    <location>
        <begin position="243"/>
        <end position="386"/>
    </location>
</feature>
<dbReference type="FunFam" id="3.10.250.10:FF:000012">
    <property type="entry name" value="CD163 molecule like 1"/>
    <property type="match status" value="7"/>
</dbReference>
<reference evidence="13 14" key="1">
    <citation type="submission" date="2018-03" db="EMBL/GenBank/DDBJ databases">
        <title>Draft genome sequence of Rohu Carp (Labeo rohita).</title>
        <authorList>
            <person name="Das P."/>
            <person name="Kushwaha B."/>
            <person name="Joshi C.G."/>
            <person name="Kumar D."/>
            <person name="Nagpure N.S."/>
            <person name="Sahoo L."/>
            <person name="Das S.P."/>
            <person name="Bit A."/>
            <person name="Patnaik S."/>
            <person name="Meher P.K."/>
            <person name="Jayasankar P."/>
            <person name="Koringa P.G."/>
            <person name="Patel N.V."/>
            <person name="Hinsu A.T."/>
            <person name="Kumar R."/>
            <person name="Pandey M."/>
            <person name="Agarwal S."/>
            <person name="Srivastava S."/>
            <person name="Singh M."/>
            <person name="Iquebal M.A."/>
            <person name="Jaiswal S."/>
            <person name="Angadi U.B."/>
            <person name="Kumar N."/>
            <person name="Raza M."/>
            <person name="Shah T.M."/>
            <person name="Rai A."/>
            <person name="Jena J.K."/>
        </authorList>
    </citation>
    <scope>NUCLEOTIDE SEQUENCE [LARGE SCALE GENOMIC DNA]</scope>
    <source>
        <strain evidence="13">DASCIFA01</strain>
        <tissue evidence="13">Testis</tissue>
    </source>
</reference>
<feature type="transmembrane region" description="Helical" evidence="11">
    <location>
        <begin position="785"/>
        <end position="805"/>
    </location>
</feature>